<dbReference type="SUPFAM" id="SSF48452">
    <property type="entry name" value="TPR-like"/>
    <property type="match status" value="1"/>
</dbReference>
<proteinExistence type="predicted"/>
<evidence type="ECO:0000313" key="3">
    <source>
        <dbReference type="EMBL" id="SHK82196.1"/>
    </source>
</evidence>
<dbReference type="EMBL" id="FRAR01000025">
    <property type="protein sequence ID" value="SHK82196.1"/>
    <property type="molecule type" value="Genomic_DNA"/>
</dbReference>
<dbReference type="AlphaFoldDB" id="A0A1M6VLS3"/>
<sequence>MPTISLCIIAKNEEKNIERCLKSAKPYVDQIVVVDTGSTDFTVEIAEGLGAEVYHHLWQDDFALARNKSLEQATGDWILFLDCDEELDTATASELKTAVQHEKYTGYWVKIINMFNNRPSTSFQGFRLFRNAPCHRFECPIHEQILPAVIRHSSQEAIGHSTITIYHHGYENDDTLYKNKIERNLKILHKAMKNYGDTGFLPFYIAVEHQKLGEHQKALEFYQQSLSKTDLKESYAPAMIRSMVHCHTVLKQYQQGLDLANQFLQVYPNYTDLVYLKGIIYQQSDRFTDALSCFNQCLAMGPPPIHLFSVQGVAKELPLNTIQQILESLLQETAELVKAGQKTQAFTAINNVFDQLKKTPFEAAYNKMIQTMMIYFPGAQ</sequence>
<feature type="domain" description="Glycosyltransferase 2-like" evidence="2">
    <location>
        <begin position="5"/>
        <end position="118"/>
    </location>
</feature>
<keyword evidence="4" id="KW-1185">Reference proteome</keyword>
<dbReference type="PANTHER" id="PTHR43630:SF2">
    <property type="entry name" value="GLYCOSYLTRANSFERASE"/>
    <property type="match status" value="1"/>
</dbReference>
<dbReference type="SUPFAM" id="SSF53448">
    <property type="entry name" value="Nucleotide-diphospho-sugar transferases"/>
    <property type="match status" value="1"/>
</dbReference>
<protein>
    <submittedName>
        <fullName evidence="3">Tetratricopeptide repeat-containing protein</fullName>
    </submittedName>
</protein>
<dbReference type="InterPro" id="IPR019734">
    <property type="entry name" value="TPR_rpt"/>
</dbReference>
<evidence type="ECO:0000259" key="2">
    <source>
        <dbReference type="Pfam" id="PF00535"/>
    </source>
</evidence>
<gene>
    <name evidence="3" type="ORF">SAMN02745123_03241</name>
</gene>
<dbReference type="Gene3D" id="3.90.550.10">
    <property type="entry name" value="Spore Coat Polysaccharide Biosynthesis Protein SpsA, Chain A"/>
    <property type="match status" value="1"/>
</dbReference>
<dbReference type="Gene3D" id="1.25.40.10">
    <property type="entry name" value="Tetratricopeptide repeat domain"/>
    <property type="match status" value="1"/>
</dbReference>
<dbReference type="PROSITE" id="PS50005">
    <property type="entry name" value="TPR"/>
    <property type="match status" value="1"/>
</dbReference>
<dbReference type="OrthoDB" id="9815923at2"/>
<accession>A0A1M6VLS3</accession>
<dbReference type="InterPro" id="IPR029044">
    <property type="entry name" value="Nucleotide-diphossugar_trans"/>
</dbReference>
<keyword evidence="1" id="KW-0802">TPR repeat</keyword>
<organism evidence="3 4">
    <name type="scientific">Desulforamulus aeronauticus DSM 10349</name>
    <dbReference type="NCBI Taxonomy" id="1121421"/>
    <lineage>
        <taxon>Bacteria</taxon>
        <taxon>Bacillati</taxon>
        <taxon>Bacillota</taxon>
        <taxon>Clostridia</taxon>
        <taxon>Eubacteriales</taxon>
        <taxon>Peptococcaceae</taxon>
        <taxon>Desulforamulus</taxon>
    </lineage>
</organism>
<dbReference type="Proteomes" id="UP000183997">
    <property type="component" value="Unassembled WGS sequence"/>
</dbReference>
<evidence type="ECO:0000256" key="1">
    <source>
        <dbReference type="PROSITE-ProRule" id="PRU00339"/>
    </source>
</evidence>
<dbReference type="InterPro" id="IPR011990">
    <property type="entry name" value="TPR-like_helical_dom_sf"/>
</dbReference>
<dbReference type="RefSeq" id="WP_072916435.1">
    <property type="nucleotide sequence ID" value="NZ_FRAR01000025.1"/>
</dbReference>
<dbReference type="Pfam" id="PF00535">
    <property type="entry name" value="Glycos_transf_2"/>
    <property type="match status" value="1"/>
</dbReference>
<feature type="repeat" description="TPR" evidence="1">
    <location>
        <begin position="271"/>
        <end position="304"/>
    </location>
</feature>
<name>A0A1M6VLS3_9FIRM</name>
<dbReference type="CDD" id="cd02511">
    <property type="entry name" value="Beta4Glucosyltransferase"/>
    <property type="match status" value="1"/>
</dbReference>
<dbReference type="PANTHER" id="PTHR43630">
    <property type="entry name" value="POLY-BETA-1,6-N-ACETYL-D-GLUCOSAMINE SYNTHASE"/>
    <property type="match status" value="1"/>
</dbReference>
<dbReference type="InterPro" id="IPR001173">
    <property type="entry name" value="Glyco_trans_2-like"/>
</dbReference>
<dbReference type="STRING" id="1121421.SAMN02745123_03241"/>
<reference evidence="4" key="1">
    <citation type="submission" date="2016-11" db="EMBL/GenBank/DDBJ databases">
        <authorList>
            <person name="Varghese N."/>
            <person name="Submissions S."/>
        </authorList>
    </citation>
    <scope>NUCLEOTIDE SEQUENCE [LARGE SCALE GENOMIC DNA]</scope>
    <source>
        <strain evidence="4">DSM 10349</strain>
    </source>
</reference>
<evidence type="ECO:0000313" key="4">
    <source>
        <dbReference type="Proteomes" id="UP000183997"/>
    </source>
</evidence>